<dbReference type="AlphaFoldDB" id="A0A915IPY0"/>
<organism evidence="1 2">
    <name type="scientific">Romanomermis culicivorax</name>
    <name type="common">Nematode worm</name>
    <dbReference type="NCBI Taxonomy" id="13658"/>
    <lineage>
        <taxon>Eukaryota</taxon>
        <taxon>Metazoa</taxon>
        <taxon>Ecdysozoa</taxon>
        <taxon>Nematoda</taxon>
        <taxon>Enoplea</taxon>
        <taxon>Dorylaimia</taxon>
        <taxon>Mermithida</taxon>
        <taxon>Mermithoidea</taxon>
        <taxon>Mermithidae</taxon>
        <taxon>Romanomermis</taxon>
    </lineage>
</organism>
<accession>A0A915IPY0</accession>
<sequence>MHPGRMNTISRAMRNRGVEIYFPCESTWLNDRQDCYNILKNKLRIEVRLFEKIWSGLEFLRQSSHTVVASDLFKVAFIAREMIAKYENLTDAVKAAFQIVFSQELDFKKLEDEKCYRQYSSISRLTSQINLFHMFKETSYLQWAMKKFKQPSDFKRIIKFYLLSASKTDYNQFMIGDGSILESIRYCFNQIEAAYADFASDEPLDMRWSPSSICRRSFILSSTEKNNAAAFQRIAVYQLLSFTKILECSKNLEDKSLLNLAAQALNGHIPKDQLPSKTLLFLPSFFENIFFLIKDFINMDVKSSSYVLRDVWLGLLSIQNLYKICIDSIDVPVVDFWHQFKVEIKILWKFIIKRFRQVLAVSDIGIQIAEEISTRWIADSEHSRRYKCDLKVFDVCRAFSNVEEFAATKNRQSWLCFLNKNLNLMFDGLSASIKNQLMEKRRQLCSEGFTDEDPSVWFSSIYNKQNENSESMDYDGKDQKANTDHFFGLKRNVFADYVSFLSGLSKIDERNQSCDQSLFDDHLQLSLRHCGQISDNILSLDDNTLNGSTKDFLKYLNLESPIKRFMGDELFSLKLNAAGGELHLANERYKSFTNQDMFDAAIIEVENFYGAIESFIGAIRKSLPQNWTVCELKTTVRKIQNFLCSADNFVDNVAREKYLAYRDIMDPFLLGVDLLRLAFSEQLLQYLRKMKCLEIEENYSIKADELRDWAILTFLYRKTQELSQIIRLNRDANPGNSADCLKKLLNLYQNWTIENGSDDRYYEYKSKEPVNGEEQEEYHIAALFPNFMTEG</sequence>
<evidence type="ECO:0000313" key="2">
    <source>
        <dbReference type="WBParaSite" id="nRc.2.0.1.t15866-RA"/>
    </source>
</evidence>
<protein>
    <submittedName>
        <fullName evidence="2">Uncharacterized protein</fullName>
    </submittedName>
</protein>
<name>A0A915IPY0_ROMCU</name>
<evidence type="ECO:0000313" key="1">
    <source>
        <dbReference type="Proteomes" id="UP000887565"/>
    </source>
</evidence>
<proteinExistence type="predicted"/>
<keyword evidence="1" id="KW-1185">Reference proteome</keyword>
<dbReference type="WBParaSite" id="nRc.2.0.1.t15866-RA">
    <property type="protein sequence ID" value="nRc.2.0.1.t15866-RA"/>
    <property type="gene ID" value="nRc.2.0.1.g15866"/>
</dbReference>
<reference evidence="2" key="1">
    <citation type="submission" date="2022-11" db="UniProtKB">
        <authorList>
            <consortium name="WormBaseParasite"/>
        </authorList>
    </citation>
    <scope>IDENTIFICATION</scope>
</reference>
<dbReference type="Proteomes" id="UP000887565">
    <property type="component" value="Unplaced"/>
</dbReference>